<evidence type="ECO:0000313" key="2">
    <source>
        <dbReference type="Proteomes" id="UP000613840"/>
    </source>
</evidence>
<evidence type="ECO:0000313" key="1">
    <source>
        <dbReference type="EMBL" id="GGL83243.1"/>
    </source>
</evidence>
<name>A0A917WA65_9ACTN</name>
<dbReference type="SUPFAM" id="SSF52540">
    <property type="entry name" value="P-loop containing nucleoside triphosphate hydrolases"/>
    <property type="match status" value="1"/>
</dbReference>
<reference evidence="1" key="2">
    <citation type="submission" date="2020-09" db="EMBL/GenBank/DDBJ databases">
        <authorList>
            <person name="Sun Q."/>
            <person name="Zhou Y."/>
        </authorList>
    </citation>
    <scope>NUCLEOTIDE SEQUENCE</scope>
    <source>
        <strain evidence="1">CGMCC 4.7306</strain>
    </source>
</reference>
<dbReference type="Gene3D" id="3.40.50.300">
    <property type="entry name" value="P-loop containing nucleotide triphosphate hydrolases"/>
    <property type="match status" value="1"/>
</dbReference>
<organism evidence="1 2">
    <name type="scientific">Microlunatus endophyticus</name>
    <dbReference type="NCBI Taxonomy" id="1716077"/>
    <lineage>
        <taxon>Bacteria</taxon>
        <taxon>Bacillati</taxon>
        <taxon>Actinomycetota</taxon>
        <taxon>Actinomycetes</taxon>
        <taxon>Propionibacteriales</taxon>
        <taxon>Propionibacteriaceae</taxon>
        <taxon>Microlunatus</taxon>
    </lineage>
</organism>
<proteinExistence type="predicted"/>
<dbReference type="EMBL" id="BMMZ01000020">
    <property type="protein sequence ID" value="GGL83243.1"/>
    <property type="molecule type" value="Genomic_DNA"/>
</dbReference>
<gene>
    <name evidence="1" type="ORF">GCM10011575_46980</name>
</gene>
<dbReference type="InterPro" id="IPR027417">
    <property type="entry name" value="P-loop_NTPase"/>
</dbReference>
<protein>
    <submittedName>
        <fullName evidence="1">Sulfotransferase family protein</fullName>
    </submittedName>
</protein>
<dbReference type="AlphaFoldDB" id="A0A917WA65"/>
<reference evidence="1" key="1">
    <citation type="journal article" date="2014" name="Int. J. Syst. Evol. Microbiol.">
        <title>Complete genome sequence of Corynebacterium casei LMG S-19264T (=DSM 44701T), isolated from a smear-ripened cheese.</title>
        <authorList>
            <consortium name="US DOE Joint Genome Institute (JGI-PGF)"/>
            <person name="Walter F."/>
            <person name="Albersmeier A."/>
            <person name="Kalinowski J."/>
            <person name="Ruckert C."/>
        </authorList>
    </citation>
    <scope>NUCLEOTIDE SEQUENCE</scope>
    <source>
        <strain evidence="1">CGMCC 4.7306</strain>
    </source>
</reference>
<dbReference type="Proteomes" id="UP000613840">
    <property type="component" value="Unassembled WGS sequence"/>
</dbReference>
<comment type="caution">
    <text evidence="1">The sequence shown here is derived from an EMBL/GenBank/DDBJ whole genome shotgun (WGS) entry which is preliminary data.</text>
</comment>
<sequence>MQTPQAAGRPGLVSLVGMVRSGSTYLEGYLADQYGGIAVGELIGVWGAMENSEILCACMNRPLECSFWCEVVGRYEGLLDPDTRRFMQETNRRVMPVRNYRSWLQTLRLPLNKTMQWYCTEVSRLYLAVGAAAESAGSHLVVDSSKHPFFYGLARASGGFEAFEHTPAIRLVRDPRGVLYSLARPKAQVTTQGAVTQMVAHGGIRGIRYWWAMNSAADRVVPIGTPMIRYEDLGSDAVAYLMARWGYREQPAVELTRHQLVANPVRQQGTRTFQLDARWQAAGLPWRTGVATMLRPWMRRYGYLDKPQSELDRP</sequence>
<keyword evidence="2" id="KW-1185">Reference proteome</keyword>
<accession>A0A917WA65</accession>